<dbReference type="EMBL" id="LXQD01000309">
    <property type="protein sequence ID" value="RCJ26182.1"/>
    <property type="molecule type" value="Genomic_DNA"/>
</dbReference>
<proteinExistence type="predicted"/>
<protein>
    <submittedName>
        <fullName evidence="1">Uncharacterized protein</fullName>
    </submittedName>
</protein>
<dbReference type="Proteomes" id="UP000252107">
    <property type="component" value="Unassembled WGS sequence"/>
</dbReference>
<keyword evidence="2" id="KW-1185">Reference proteome</keyword>
<name>A0A367QSL9_9NOSO</name>
<comment type="caution">
    <text evidence="1">The sequence shown here is derived from an EMBL/GenBank/DDBJ whole genome shotgun (WGS) entry which is preliminary data.</text>
</comment>
<sequence length="77" mass="8642">MGNFARISSYPHINCGPQLQLHLLNVDAQVRDVTEGNPENFGHRTLSALQKYLEVLDEDLESAVSTLNFIARCRRAS</sequence>
<reference evidence="1" key="1">
    <citation type="submission" date="2016-04" db="EMBL/GenBank/DDBJ databases">
        <authorList>
            <person name="Tabuchi Yagui T.R."/>
        </authorList>
    </citation>
    <scope>NUCLEOTIDE SEQUENCE [LARGE SCALE GENOMIC DNA]</scope>
    <source>
        <strain evidence="1">NIES-26</strain>
    </source>
</reference>
<evidence type="ECO:0000313" key="2">
    <source>
        <dbReference type="Proteomes" id="UP000252107"/>
    </source>
</evidence>
<dbReference type="AlphaFoldDB" id="A0A367QSL9"/>
<accession>A0A367QSL9</accession>
<gene>
    <name evidence="1" type="ORF">A6770_26580</name>
</gene>
<organism evidence="1 2">
    <name type="scientific">Nostoc minutum NIES-26</name>
    <dbReference type="NCBI Taxonomy" id="1844469"/>
    <lineage>
        <taxon>Bacteria</taxon>
        <taxon>Bacillati</taxon>
        <taxon>Cyanobacteriota</taxon>
        <taxon>Cyanophyceae</taxon>
        <taxon>Nostocales</taxon>
        <taxon>Nostocaceae</taxon>
        <taxon>Nostoc</taxon>
    </lineage>
</organism>
<evidence type="ECO:0000313" key="1">
    <source>
        <dbReference type="EMBL" id="RCJ26182.1"/>
    </source>
</evidence>